<proteinExistence type="predicted"/>
<dbReference type="PANTHER" id="PTHR46889:SF4">
    <property type="entry name" value="TRANSPOSASE INSO FOR INSERTION SEQUENCE ELEMENT IS911B-RELATED"/>
    <property type="match status" value="1"/>
</dbReference>
<feature type="domain" description="Integrase catalytic" evidence="1">
    <location>
        <begin position="125"/>
        <end position="288"/>
    </location>
</feature>
<dbReference type="SUPFAM" id="SSF46689">
    <property type="entry name" value="Homeodomain-like"/>
    <property type="match status" value="1"/>
</dbReference>
<dbReference type="InterPro" id="IPR048020">
    <property type="entry name" value="Transpos_IS3"/>
</dbReference>
<dbReference type="InterPro" id="IPR012337">
    <property type="entry name" value="RNaseH-like_sf"/>
</dbReference>
<dbReference type="Proteomes" id="UP001466331">
    <property type="component" value="Unassembled WGS sequence"/>
</dbReference>
<accession>A0ABU9UE92</accession>
<dbReference type="SUPFAM" id="SSF53098">
    <property type="entry name" value="Ribonuclease H-like"/>
    <property type="match status" value="1"/>
</dbReference>
<dbReference type="PROSITE" id="PS50994">
    <property type="entry name" value="INTEGRASE"/>
    <property type="match status" value="1"/>
</dbReference>
<dbReference type="Gene3D" id="3.30.420.10">
    <property type="entry name" value="Ribonuclease H-like superfamily/Ribonuclease H"/>
    <property type="match status" value="1"/>
</dbReference>
<dbReference type="InterPro" id="IPR050900">
    <property type="entry name" value="Transposase_IS3/IS150/IS904"/>
</dbReference>
<comment type="caution">
    <text evidence="2">The sequence shown here is derived from an EMBL/GenBank/DDBJ whole genome shotgun (WGS) entry which is preliminary data.</text>
</comment>
<keyword evidence="3" id="KW-1185">Reference proteome</keyword>
<sequence length="338" mass="38805">MLAVELLDEAVANGARLFKACEVLDISVRTYYRWKSNKTGDLRKGAAKRVPRKLTEVEKREIINISCSERFADSNPYQIVAILLEEGIYIASVSTFYRVLREYDLVHHRRKGRAGTAKKAPPELVTTGPNQVWSWDITWLKSSIMGMYFYAYVVIDVWSRKIVGWEINVKESDKIASELFKRLASEQNIRGIRLHSDNGNPMKGATMLMTLYKLGVIPSFSRPRVSDDNAYSESLFKTLKYTAGFPKCFSDLSHARAWMADFVNWYNTKHRHSGIGYVTPQQRHSGESNIIMKKRNQTLAKAYALKPERWSLKPAFWNDIKKVYLNPSCKKLKASQCA</sequence>
<dbReference type="Pfam" id="PF13683">
    <property type="entry name" value="rve_3"/>
    <property type="match status" value="1"/>
</dbReference>
<dbReference type="RefSeq" id="WP_420070431.1">
    <property type="nucleotide sequence ID" value="NZ_JBCHKQ010000019.1"/>
</dbReference>
<reference evidence="2 3" key="1">
    <citation type="submission" date="2024-03" db="EMBL/GenBank/DDBJ databases">
        <title>Ignisphaera cupida sp. nov., a hyperthermophilic hydrolytic archaeon from a hot spring of Kamchatka, and proposal of Ignisphaeraceae fam. nov.</title>
        <authorList>
            <person name="Podosokorskaya O.A."/>
            <person name="Elcheninov A.G."/>
            <person name="Maltseva A.I."/>
            <person name="Zayulina K.S."/>
            <person name="Novikov A."/>
            <person name="Merkel A.Y."/>
        </authorList>
    </citation>
    <scope>NUCLEOTIDE SEQUENCE [LARGE SCALE GENOMIC DNA]</scope>
    <source>
        <strain evidence="2 3">38H-sp</strain>
    </source>
</reference>
<name>A0ABU9UE92_9SPIR</name>
<dbReference type="PANTHER" id="PTHR46889">
    <property type="entry name" value="TRANSPOSASE INSF FOR INSERTION SEQUENCE IS3B-RELATED"/>
    <property type="match status" value="1"/>
</dbReference>
<dbReference type="InterPro" id="IPR009057">
    <property type="entry name" value="Homeodomain-like_sf"/>
</dbReference>
<protein>
    <submittedName>
        <fullName evidence="2">IS3 family transposase</fullName>
    </submittedName>
</protein>
<gene>
    <name evidence="2" type="ORF">WKV44_10580</name>
</gene>
<dbReference type="NCBIfam" id="NF033516">
    <property type="entry name" value="transpos_IS3"/>
    <property type="match status" value="1"/>
</dbReference>
<dbReference type="InterPro" id="IPR001584">
    <property type="entry name" value="Integrase_cat-core"/>
</dbReference>
<evidence type="ECO:0000313" key="3">
    <source>
        <dbReference type="Proteomes" id="UP001466331"/>
    </source>
</evidence>
<dbReference type="InterPro" id="IPR036397">
    <property type="entry name" value="RNaseH_sf"/>
</dbReference>
<evidence type="ECO:0000259" key="1">
    <source>
        <dbReference type="PROSITE" id="PS50994"/>
    </source>
</evidence>
<organism evidence="2 3">
    <name type="scientific">Rarispira pelagica</name>
    <dbReference type="NCBI Taxonomy" id="3141764"/>
    <lineage>
        <taxon>Bacteria</taxon>
        <taxon>Pseudomonadati</taxon>
        <taxon>Spirochaetota</taxon>
        <taxon>Spirochaetia</taxon>
        <taxon>Winmispirales</taxon>
        <taxon>Winmispiraceae</taxon>
        <taxon>Rarispira</taxon>
    </lineage>
</organism>
<evidence type="ECO:0000313" key="2">
    <source>
        <dbReference type="EMBL" id="MEM5948981.1"/>
    </source>
</evidence>
<dbReference type="EMBL" id="JBCHKQ010000019">
    <property type="protein sequence ID" value="MEM5948981.1"/>
    <property type="molecule type" value="Genomic_DNA"/>
</dbReference>